<evidence type="ECO:0000256" key="5">
    <source>
        <dbReference type="ARBA" id="ARBA00023136"/>
    </source>
</evidence>
<feature type="compositionally biased region" description="Polar residues" evidence="6">
    <location>
        <begin position="1"/>
        <end position="12"/>
    </location>
</feature>
<organism evidence="9 10">
    <name type="scientific">Nocardia acididurans</name>
    <dbReference type="NCBI Taxonomy" id="2802282"/>
    <lineage>
        <taxon>Bacteria</taxon>
        <taxon>Bacillati</taxon>
        <taxon>Actinomycetota</taxon>
        <taxon>Actinomycetes</taxon>
        <taxon>Mycobacteriales</taxon>
        <taxon>Nocardiaceae</taxon>
        <taxon>Nocardia</taxon>
    </lineage>
</organism>
<name>A0ABS1MAN4_9NOCA</name>
<dbReference type="Pfam" id="PF06271">
    <property type="entry name" value="RDD"/>
    <property type="match status" value="1"/>
</dbReference>
<evidence type="ECO:0000256" key="6">
    <source>
        <dbReference type="SAM" id="MobiDB-lite"/>
    </source>
</evidence>
<evidence type="ECO:0000256" key="2">
    <source>
        <dbReference type="ARBA" id="ARBA00022475"/>
    </source>
</evidence>
<feature type="domain" description="RDD" evidence="8">
    <location>
        <begin position="54"/>
        <end position="201"/>
    </location>
</feature>
<dbReference type="InterPro" id="IPR010432">
    <property type="entry name" value="RDD"/>
</dbReference>
<protein>
    <submittedName>
        <fullName evidence="9">RDD family protein</fullName>
    </submittedName>
</protein>
<keyword evidence="4 7" id="KW-1133">Transmembrane helix</keyword>
<evidence type="ECO:0000313" key="10">
    <source>
        <dbReference type="Proteomes" id="UP000602198"/>
    </source>
</evidence>
<sequence length="207" mass="22135">MSNPNDPYSQQRPPEYPNPGGYPQTPPGYPTPPPGSNIPGGYQAPMHPYVSPPYASWLTRVGAFLIDTVIVGIPAGILYALGFIVGSEDMDCVTDSGPGYSSTSCSGGLSGAGVLLVTLGALVALAGGLYLIYLEGKTGQTPGKKFVNIRLVREADGQPLGFGYAFLRRLCHIVDSLPCYIGYFWPIWDAKKQTFADKIMNTIVVRT</sequence>
<comment type="caution">
    <text evidence="9">The sequence shown here is derived from an EMBL/GenBank/DDBJ whole genome shotgun (WGS) entry which is preliminary data.</text>
</comment>
<dbReference type="PANTHER" id="PTHR36115:SF6">
    <property type="entry name" value="PROLINE-RICH ANTIGEN HOMOLOG"/>
    <property type="match status" value="1"/>
</dbReference>
<evidence type="ECO:0000259" key="8">
    <source>
        <dbReference type="Pfam" id="PF06271"/>
    </source>
</evidence>
<dbReference type="Proteomes" id="UP000602198">
    <property type="component" value="Unassembled WGS sequence"/>
</dbReference>
<feature type="region of interest" description="Disordered" evidence="6">
    <location>
        <begin position="1"/>
        <end position="40"/>
    </location>
</feature>
<reference evidence="9 10" key="1">
    <citation type="submission" date="2021-01" db="EMBL/GenBank/DDBJ databases">
        <title>WGS of actinomycetes isolated from Thailand.</title>
        <authorList>
            <person name="Thawai C."/>
        </authorList>
    </citation>
    <scope>NUCLEOTIDE SEQUENCE [LARGE SCALE GENOMIC DNA]</scope>
    <source>
        <strain evidence="9 10">LPG 2</strain>
    </source>
</reference>
<proteinExistence type="predicted"/>
<keyword evidence="10" id="KW-1185">Reference proteome</keyword>
<dbReference type="RefSeq" id="WP_201951260.1">
    <property type="nucleotide sequence ID" value="NZ_JAERRJ010000009.1"/>
</dbReference>
<feature type="compositionally biased region" description="Pro residues" evidence="6">
    <location>
        <begin position="24"/>
        <end position="36"/>
    </location>
</feature>
<keyword evidence="5 7" id="KW-0472">Membrane</keyword>
<feature type="transmembrane region" description="Helical" evidence="7">
    <location>
        <begin position="64"/>
        <end position="87"/>
    </location>
</feature>
<keyword evidence="2" id="KW-1003">Cell membrane</keyword>
<keyword evidence="3 7" id="KW-0812">Transmembrane</keyword>
<evidence type="ECO:0000256" key="3">
    <source>
        <dbReference type="ARBA" id="ARBA00022692"/>
    </source>
</evidence>
<accession>A0ABS1MAN4</accession>
<dbReference type="InterPro" id="IPR051791">
    <property type="entry name" value="Pra-immunoreactive"/>
</dbReference>
<feature type="transmembrane region" description="Helical" evidence="7">
    <location>
        <begin position="107"/>
        <end position="134"/>
    </location>
</feature>
<dbReference type="EMBL" id="JAERRJ010000009">
    <property type="protein sequence ID" value="MBL1077671.1"/>
    <property type="molecule type" value="Genomic_DNA"/>
</dbReference>
<evidence type="ECO:0000256" key="7">
    <source>
        <dbReference type="SAM" id="Phobius"/>
    </source>
</evidence>
<gene>
    <name evidence="9" type="ORF">JK358_25035</name>
</gene>
<comment type="subcellular location">
    <subcellularLocation>
        <location evidence="1">Cell membrane</location>
        <topology evidence="1">Multi-pass membrane protein</topology>
    </subcellularLocation>
</comment>
<dbReference type="PANTHER" id="PTHR36115">
    <property type="entry name" value="PROLINE-RICH ANTIGEN HOMOLOG-RELATED"/>
    <property type="match status" value="1"/>
</dbReference>
<evidence type="ECO:0000313" key="9">
    <source>
        <dbReference type="EMBL" id="MBL1077671.1"/>
    </source>
</evidence>
<evidence type="ECO:0000256" key="4">
    <source>
        <dbReference type="ARBA" id="ARBA00022989"/>
    </source>
</evidence>
<evidence type="ECO:0000256" key="1">
    <source>
        <dbReference type="ARBA" id="ARBA00004651"/>
    </source>
</evidence>